<dbReference type="EMBL" id="JAECVW010000006">
    <property type="protein sequence ID" value="MBH8595844.1"/>
    <property type="molecule type" value="Genomic_DNA"/>
</dbReference>
<dbReference type="Gene3D" id="1.10.3730.20">
    <property type="match status" value="1"/>
</dbReference>
<evidence type="ECO:0000313" key="8">
    <source>
        <dbReference type="EMBL" id="MBH8595844.1"/>
    </source>
</evidence>
<feature type="transmembrane region" description="Helical" evidence="6">
    <location>
        <begin position="148"/>
        <end position="166"/>
    </location>
</feature>
<evidence type="ECO:0000313" key="9">
    <source>
        <dbReference type="Proteomes" id="UP000633619"/>
    </source>
</evidence>
<evidence type="ECO:0000256" key="1">
    <source>
        <dbReference type="ARBA" id="ARBA00004127"/>
    </source>
</evidence>
<feature type="transmembrane region" description="Helical" evidence="6">
    <location>
        <begin position="93"/>
        <end position="112"/>
    </location>
</feature>
<comment type="caution">
    <text evidence="8">The sequence shown here is derived from an EMBL/GenBank/DDBJ whole genome shotgun (WGS) entry which is preliminary data.</text>
</comment>
<name>A0A8I1DF99_THEIN</name>
<evidence type="ECO:0000259" key="7">
    <source>
        <dbReference type="Pfam" id="PF00892"/>
    </source>
</evidence>
<feature type="transmembrane region" description="Helical" evidence="6">
    <location>
        <begin position="118"/>
        <end position="136"/>
    </location>
</feature>
<dbReference type="PANTHER" id="PTHR32322">
    <property type="entry name" value="INNER MEMBRANE TRANSPORTER"/>
    <property type="match status" value="1"/>
</dbReference>
<reference evidence="8 9" key="1">
    <citation type="submission" date="2020-12" db="EMBL/GenBank/DDBJ databases">
        <title>WGS of Thermoactinomyces spp.</title>
        <authorList>
            <person name="Cheng K."/>
        </authorList>
    </citation>
    <scope>NUCLEOTIDE SEQUENCE [LARGE SCALE GENOMIC DNA]</scope>
    <source>
        <strain evidence="9">CICC 10671\DSM 43846</strain>
    </source>
</reference>
<organism evidence="8 9">
    <name type="scientific">Thermoactinomyces intermedius</name>
    <dbReference type="NCBI Taxonomy" id="2024"/>
    <lineage>
        <taxon>Bacteria</taxon>
        <taxon>Bacillati</taxon>
        <taxon>Bacillota</taxon>
        <taxon>Bacilli</taxon>
        <taxon>Bacillales</taxon>
        <taxon>Thermoactinomycetaceae</taxon>
        <taxon>Thermoactinomyces</taxon>
    </lineage>
</organism>
<protein>
    <submittedName>
        <fullName evidence="8">DMT family transporter</fullName>
    </submittedName>
</protein>
<sequence length="286" mass="31324">MSTWFLISLASAVTFGLSGFLMKVSSARSGDDDFLLWGLYLTGSLGFGWWAVKTGDIRFTWLNLVAGTLVGIGSAFGNLLFMKALLIGPASLTSPLANANILLTMAMAMLVYGESITVTEAAGAFLLISAIMLLPVDPNENLRIQNRRWYLLIFLAMLLFFFRNGGLKITEEMNLSNTSILLISYLFGWVWFTWQILRKVSPAGFCQKSRLTGMVWGLGAGFFSFAGMQLYAIALDLGPASIIAPIFSTNSLVVALLSILVFRERLSLMQSVSLILLFAGLVLIRI</sequence>
<feature type="transmembrane region" description="Helical" evidence="6">
    <location>
        <begin position="178"/>
        <end position="194"/>
    </location>
</feature>
<feature type="transmembrane region" description="Helical" evidence="6">
    <location>
        <begin position="6"/>
        <end position="22"/>
    </location>
</feature>
<dbReference type="AlphaFoldDB" id="A0A8I1DF99"/>
<dbReference type="RefSeq" id="WP_181732203.1">
    <property type="nucleotide sequence ID" value="NZ_JACEIR010000006.1"/>
</dbReference>
<keyword evidence="3 6" id="KW-0812">Transmembrane</keyword>
<evidence type="ECO:0000256" key="6">
    <source>
        <dbReference type="SAM" id="Phobius"/>
    </source>
</evidence>
<feature type="transmembrane region" description="Helical" evidence="6">
    <location>
        <begin position="34"/>
        <end position="52"/>
    </location>
</feature>
<feature type="transmembrane region" description="Helical" evidence="6">
    <location>
        <begin position="58"/>
        <end position="81"/>
    </location>
</feature>
<evidence type="ECO:0000256" key="4">
    <source>
        <dbReference type="ARBA" id="ARBA00022989"/>
    </source>
</evidence>
<feature type="transmembrane region" description="Helical" evidence="6">
    <location>
        <begin position="268"/>
        <end position="284"/>
    </location>
</feature>
<feature type="transmembrane region" description="Helical" evidence="6">
    <location>
        <begin position="240"/>
        <end position="261"/>
    </location>
</feature>
<evidence type="ECO:0000256" key="3">
    <source>
        <dbReference type="ARBA" id="ARBA00022692"/>
    </source>
</evidence>
<dbReference type="InterPro" id="IPR000620">
    <property type="entry name" value="EamA_dom"/>
</dbReference>
<dbReference type="GO" id="GO:0016020">
    <property type="term" value="C:membrane"/>
    <property type="evidence" value="ECO:0007669"/>
    <property type="project" value="UniProtKB-SubCell"/>
</dbReference>
<evidence type="ECO:0000256" key="2">
    <source>
        <dbReference type="ARBA" id="ARBA00007362"/>
    </source>
</evidence>
<dbReference type="Proteomes" id="UP000633619">
    <property type="component" value="Unassembled WGS sequence"/>
</dbReference>
<comment type="similarity">
    <text evidence="2">Belongs to the EamA transporter family.</text>
</comment>
<feature type="domain" description="EamA" evidence="7">
    <location>
        <begin position="148"/>
        <end position="284"/>
    </location>
</feature>
<gene>
    <name evidence="8" type="ORF">I8U20_10925</name>
</gene>
<dbReference type="PANTHER" id="PTHR32322:SF2">
    <property type="entry name" value="EAMA DOMAIN-CONTAINING PROTEIN"/>
    <property type="match status" value="1"/>
</dbReference>
<feature type="domain" description="EamA" evidence="7">
    <location>
        <begin position="4"/>
        <end position="134"/>
    </location>
</feature>
<keyword evidence="9" id="KW-1185">Reference proteome</keyword>
<accession>A0A8I1DF99</accession>
<dbReference type="SUPFAM" id="SSF103481">
    <property type="entry name" value="Multidrug resistance efflux transporter EmrE"/>
    <property type="match status" value="2"/>
</dbReference>
<keyword evidence="4 6" id="KW-1133">Transmembrane helix</keyword>
<feature type="transmembrane region" description="Helical" evidence="6">
    <location>
        <begin position="215"/>
        <end position="234"/>
    </location>
</feature>
<dbReference type="Pfam" id="PF00892">
    <property type="entry name" value="EamA"/>
    <property type="match status" value="2"/>
</dbReference>
<proteinExistence type="inferred from homology"/>
<comment type="subcellular location">
    <subcellularLocation>
        <location evidence="1">Endomembrane system</location>
        <topology evidence="1">Multi-pass membrane protein</topology>
    </subcellularLocation>
</comment>
<dbReference type="InterPro" id="IPR037185">
    <property type="entry name" value="EmrE-like"/>
</dbReference>
<dbReference type="InterPro" id="IPR050638">
    <property type="entry name" value="AA-Vitamin_Transporters"/>
</dbReference>
<evidence type="ECO:0000256" key="5">
    <source>
        <dbReference type="ARBA" id="ARBA00023136"/>
    </source>
</evidence>
<keyword evidence="5 6" id="KW-0472">Membrane</keyword>